<evidence type="ECO:0000313" key="10">
    <source>
        <dbReference type="Proteomes" id="UP000736583"/>
    </source>
</evidence>
<accession>A0ABS6F0G3</accession>
<keyword evidence="4 7" id="KW-0812">Transmembrane</keyword>
<comment type="caution">
    <text evidence="9">The sequence shown here is derived from an EMBL/GenBank/DDBJ whole genome shotgun (WGS) entry which is preliminary data.</text>
</comment>
<protein>
    <submittedName>
        <fullName evidence="9">Sugar ABC transporter permease</fullName>
    </submittedName>
</protein>
<organism evidence="9 10">
    <name type="scientific">Clostridium simiarum</name>
    <dbReference type="NCBI Taxonomy" id="2841506"/>
    <lineage>
        <taxon>Bacteria</taxon>
        <taxon>Bacillati</taxon>
        <taxon>Bacillota</taxon>
        <taxon>Clostridia</taxon>
        <taxon>Eubacteriales</taxon>
        <taxon>Clostridiaceae</taxon>
        <taxon>Clostridium</taxon>
    </lineage>
</organism>
<feature type="transmembrane region" description="Helical" evidence="7">
    <location>
        <begin position="264"/>
        <end position="289"/>
    </location>
</feature>
<dbReference type="CDD" id="cd06261">
    <property type="entry name" value="TM_PBP2"/>
    <property type="match status" value="1"/>
</dbReference>
<dbReference type="InterPro" id="IPR051393">
    <property type="entry name" value="ABC_transporter_permease"/>
</dbReference>
<keyword evidence="10" id="KW-1185">Reference proteome</keyword>
<feature type="transmembrane region" description="Helical" evidence="7">
    <location>
        <begin position="109"/>
        <end position="129"/>
    </location>
</feature>
<reference evidence="9 10" key="1">
    <citation type="submission" date="2021-06" db="EMBL/GenBank/DDBJ databases">
        <authorList>
            <person name="Sun Q."/>
            <person name="Li D."/>
        </authorList>
    </citation>
    <scope>NUCLEOTIDE SEQUENCE [LARGE SCALE GENOMIC DNA]</scope>
    <source>
        <strain evidence="9 10">MSJ-4</strain>
    </source>
</reference>
<feature type="transmembrane region" description="Helical" evidence="7">
    <location>
        <begin position="162"/>
        <end position="183"/>
    </location>
</feature>
<keyword evidence="3" id="KW-1003">Cell membrane</keyword>
<evidence type="ECO:0000256" key="1">
    <source>
        <dbReference type="ARBA" id="ARBA00004651"/>
    </source>
</evidence>
<proteinExistence type="inferred from homology"/>
<keyword evidence="6 7" id="KW-0472">Membrane</keyword>
<keyword evidence="2 7" id="KW-0813">Transport</keyword>
<dbReference type="Pfam" id="PF00528">
    <property type="entry name" value="BPD_transp_1"/>
    <property type="match status" value="1"/>
</dbReference>
<evidence type="ECO:0000313" key="9">
    <source>
        <dbReference type="EMBL" id="MBU5591880.1"/>
    </source>
</evidence>
<dbReference type="RefSeq" id="WP_216456807.1">
    <property type="nucleotide sequence ID" value="NZ_JAHLQL010000002.1"/>
</dbReference>
<dbReference type="Proteomes" id="UP000736583">
    <property type="component" value="Unassembled WGS sequence"/>
</dbReference>
<dbReference type="InterPro" id="IPR000515">
    <property type="entry name" value="MetI-like"/>
</dbReference>
<evidence type="ECO:0000259" key="8">
    <source>
        <dbReference type="PROSITE" id="PS50928"/>
    </source>
</evidence>
<dbReference type="PROSITE" id="PS50928">
    <property type="entry name" value="ABC_TM1"/>
    <property type="match status" value="1"/>
</dbReference>
<sequence length="299" mass="33751">MIKLKSKKDKSKIMLFLVPALLIYILFLIIPMFGALYFSAADWKGIMGTPINFVGLKNYISVFKDPAFILSLKNMVKMVFFSVLFHTPIALLLAVAINTKCRGYRFFKVMYFIPTIFPLTAVGLLWYFIFMPNGSLNKMLELMGLMNLAKGWLINPTTAMNTIIFVNIWAGIGYYMVILIAGLTTIPEEIYEAADIDGANPVKKFFHITIPMLKPILSMCILMDIIGTIKVFDLIFVMTEGGPNGLTNLPTTLMYYQAFRYDNYGVGSAIGVIILVIALVLTIGSNFIMDKRRRYEEAK</sequence>
<feature type="transmembrane region" description="Helical" evidence="7">
    <location>
        <begin position="12"/>
        <end position="38"/>
    </location>
</feature>
<dbReference type="PANTHER" id="PTHR30193:SF37">
    <property type="entry name" value="INNER MEMBRANE ABC TRANSPORTER PERMEASE PROTEIN YCJO"/>
    <property type="match status" value="1"/>
</dbReference>
<dbReference type="PANTHER" id="PTHR30193">
    <property type="entry name" value="ABC TRANSPORTER PERMEASE PROTEIN"/>
    <property type="match status" value="1"/>
</dbReference>
<dbReference type="EMBL" id="JAHLQL010000002">
    <property type="protein sequence ID" value="MBU5591880.1"/>
    <property type="molecule type" value="Genomic_DNA"/>
</dbReference>
<evidence type="ECO:0000256" key="6">
    <source>
        <dbReference type="ARBA" id="ARBA00023136"/>
    </source>
</evidence>
<feature type="domain" description="ABC transmembrane type-1" evidence="8">
    <location>
        <begin position="72"/>
        <end position="285"/>
    </location>
</feature>
<evidence type="ECO:0000256" key="3">
    <source>
        <dbReference type="ARBA" id="ARBA00022475"/>
    </source>
</evidence>
<evidence type="ECO:0000256" key="4">
    <source>
        <dbReference type="ARBA" id="ARBA00022692"/>
    </source>
</evidence>
<comment type="subcellular location">
    <subcellularLocation>
        <location evidence="1 7">Cell membrane</location>
        <topology evidence="1 7">Multi-pass membrane protein</topology>
    </subcellularLocation>
</comment>
<name>A0ABS6F0G3_9CLOT</name>
<evidence type="ECO:0000256" key="7">
    <source>
        <dbReference type="RuleBase" id="RU363032"/>
    </source>
</evidence>
<comment type="similarity">
    <text evidence="7">Belongs to the binding-protein-dependent transport system permease family.</text>
</comment>
<evidence type="ECO:0000256" key="2">
    <source>
        <dbReference type="ARBA" id="ARBA00022448"/>
    </source>
</evidence>
<keyword evidence="5 7" id="KW-1133">Transmembrane helix</keyword>
<evidence type="ECO:0000256" key="5">
    <source>
        <dbReference type="ARBA" id="ARBA00022989"/>
    </source>
</evidence>
<feature type="transmembrane region" description="Helical" evidence="7">
    <location>
        <begin position="78"/>
        <end position="97"/>
    </location>
</feature>
<gene>
    <name evidence="9" type="ORF">KQI89_08885</name>
</gene>
<feature type="transmembrane region" description="Helical" evidence="7">
    <location>
        <begin position="216"/>
        <end position="238"/>
    </location>
</feature>